<organism evidence="1 2">
    <name type="scientific">Pseudomonas kilonensis</name>
    <dbReference type="NCBI Taxonomy" id="132476"/>
    <lineage>
        <taxon>Bacteria</taxon>
        <taxon>Pseudomonadati</taxon>
        <taxon>Pseudomonadota</taxon>
        <taxon>Gammaproteobacteria</taxon>
        <taxon>Pseudomonadales</taxon>
        <taxon>Pseudomonadaceae</taxon>
        <taxon>Pseudomonas</taxon>
    </lineage>
</organism>
<comment type="caution">
    <text evidence="1">The sequence shown here is derived from an EMBL/GenBank/DDBJ whole genome shotgun (WGS) entry which is preliminary data.</text>
</comment>
<evidence type="ECO:0000313" key="1">
    <source>
        <dbReference type="EMBL" id="SEE76859.1"/>
    </source>
</evidence>
<sequence>MNHISLIVLVLFVAGCTAGSGFSERDRNVINTPDYFDNRVFYVSPNKENDVYKLSRSDTLSPDESSDISHGSPISVILDSVTLPRADSSRTMDIAIVIEVGASDNGTSTPIVAWYQRGVNPDQALNFSNLLLYFEPRWDARIAPLFHIRVIDVYAEKNQEARDALAQVSQISQSLSPIASGVNQAAFSLGVKAAGLILSNRDNRQLLDYTVQFYSSETINNSYGSDLTPLRRGRFILLSRPIDKISTSSYWNTFSGTFDPASKNVISQGQVVASPTVTVTVSTAQTIVPVLVSSRSLYLQSLLSDSQQKNAASIESAAASVLGAAKTYSSIDRLRRLRTKRSLEQVIALERDQAAATKVSDDDKAMIRATLSELTGCHLDSSDKVTLWADANPEPEFEERKFRLKGGVCG</sequence>
<evidence type="ECO:0008006" key="3">
    <source>
        <dbReference type="Google" id="ProtNLM"/>
    </source>
</evidence>
<dbReference type="Proteomes" id="UP000183915">
    <property type="component" value="Unassembled WGS sequence"/>
</dbReference>
<keyword evidence="2" id="KW-1185">Reference proteome</keyword>
<dbReference type="RefSeq" id="WP_139213150.1">
    <property type="nucleotide sequence ID" value="NZ_FNTT01000002.1"/>
</dbReference>
<reference evidence="1 2" key="1">
    <citation type="submission" date="2016-10" db="EMBL/GenBank/DDBJ databases">
        <authorList>
            <person name="Varghese N."/>
            <person name="Submissions S."/>
        </authorList>
    </citation>
    <scope>NUCLEOTIDE SEQUENCE [LARGE SCALE GENOMIC DNA]</scope>
    <source>
        <strain evidence="1 2">BS3780</strain>
    </source>
</reference>
<proteinExistence type="predicted"/>
<dbReference type="EMBL" id="FNTT01000002">
    <property type="protein sequence ID" value="SEE76859.1"/>
    <property type="molecule type" value="Genomic_DNA"/>
</dbReference>
<evidence type="ECO:0000313" key="2">
    <source>
        <dbReference type="Proteomes" id="UP000183915"/>
    </source>
</evidence>
<gene>
    <name evidence="1" type="ORF">SAMN04490188_5626</name>
</gene>
<accession>A0ABY0ZIR0</accession>
<name>A0ABY0ZIR0_9PSED</name>
<protein>
    <recommendedName>
        <fullName evidence="3">Lipoprotein</fullName>
    </recommendedName>
</protein>